<proteinExistence type="predicted"/>
<dbReference type="PANTHER" id="PTHR43019:SF23">
    <property type="entry name" value="PROTEASE DO-LIKE 5, CHLOROPLASTIC"/>
    <property type="match status" value="1"/>
</dbReference>
<dbReference type="InterPro" id="IPR001940">
    <property type="entry name" value="Peptidase_S1C"/>
</dbReference>
<dbReference type="InterPro" id="IPR009003">
    <property type="entry name" value="Peptidase_S1_PA"/>
</dbReference>
<keyword evidence="1" id="KW-0645">Protease</keyword>
<sequence>MKVYRHITLFIFVMVFVLPVGRIVRAQGTAGMDGVSVIEDEAVYGSLERGARRLVDEGKTTAFVTLAEELGRTQCAVTLPRPQAKALPDTRIYAQCRKGVLVVGTLYKCSHCPNDHLRAASGFVIAEEGIAVTSYHIFRGDATDEKTDLTVVVMDTEGTVYAVTEVLAASLADDVAIFKIDTRGNKLPVLPLGPDAAPGDDANVIGHPHNMFYSFTQGTVSRWYRRNGGEKMSVTADFSQGSSGGPVLDDKGNVIGIVSATRSLYNGDNHVQMVSREAIPVRALRALITR</sequence>
<comment type="caution">
    <text evidence="1">The sequence shown here is derived from an EMBL/GenBank/DDBJ whole genome shotgun (WGS) entry which is preliminary data.</text>
</comment>
<dbReference type="GO" id="GO:0004252">
    <property type="term" value="F:serine-type endopeptidase activity"/>
    <property type="evidence" value="ECO:0007669"/>
    <property type="project" value="InterPro"/>
</dbReference>
<gene>
    <name evidence="1" type="ORF">KK078_25635</name>
</gene>
<dbReference type="Pfam" id="PF13365">
    <property type="entry name" value="Trypsin_2"/>
    <property type="match status" value="1"/>
</dbReference>
<keyword evidence="1" id="KW-0378">Hydrolase</keyword>
<dbReference type="GO" id="GO:0006508">
    <property type="term" value="P:proteolysis"/>
    <property type="evidence" value="ECO:0007669"/>
    <property type="project" value="UniProtKB-KW"/>
</dbReference>
<dbReference type="PANTHER" id="PTHR43019">
    <property type="entry name" value="SERINE ENDOPROTEASE DEGS"/>
    <property type="match status" value="1"/>
</dbReference>
<organism evidence="1 2">
    <name type="scientific">Dawidia soli</name>
    <dbReference type="NCBI Taxonomy" id="2782352"/>
    <lineage>
        <taxon>Bacteria</taxon>
        <taxon>Pseudomonadati</taxon>
        <taxon>Bacteroidota</taxon>
        <taxon>Cytophagia</taxon>
        <taxon>Cytophagales</taxon>
        <taxon>Chryseotaleaceae</taxon>
        <taxon>Dawidia</taxon>
    </lineage>
</organism>
<dbReference type="AlphaFoldDB" id="A0AAP2DD62"/>
<accession>A0AAP2DD62</accession>
<evidence type="ECO:0000313" key="1">
    <source>
        <dbReference type="EMBL" id="MBT1689971.1"/>
    </source>
</evidence>
<protein>
    <submittedName>
        <fullName evidence="1">S1C family serine protease</fullName>
    </submittedName>
</protein>
<reference evidence="1 2" key="1">
    <citation type="submission" date="2021-05" db="EMBL/GenBank/DDBJ databases">
        <title>A Polyphasic approach of four new species of the genus Ohtaekwangia: Ohtaekwangia histidinii sp. nov., Ohtaekwangia cretensis sp. nov., Ohtaekwangia indiensis sp. nov., Ohtaekwangia reichenbachii sp. nov. from diverse environment.</title>
        <authorList>
            <person name="Octaviana S."/>
        </authorList>
    </citation>
    <scope>NUCLEOTIDE SEQUENCE [LARGE SCALE GENOMIC DNA]</scope>
    <source>
        <strain evidence="1 2">PWU37</strain>
    </source>
</reference>
<dbReference type="Gene3D" id="2.40.10.120">
    <property type="match status" value="1"/>
</dbReference>
<name>A0AAP2DD62_9BACT</name>
<dbReference type="EMBL" id="JAHESC010000052">
    <property type="protein sequence ID" value="MBT1689971.1"/>
    <property type="molecule type" value="Genomic_DNA"/>
</dbReference>
<dbReference type="SUPFAM" id="SSF50494">
    <property type="entry name" value="Trypsin-like serine proteases"/>
    <property type="match status" value="1"/>
</dbReference>
<dbReference type="Proteomes" id="UP001319180">
    <property type="component" value="Unassembled WGS sequence"/>
</dbReference>
<dbReference type="PRINTS" id="PR00834">
    <property type="entry name" value="PROTEASES2C"/>
</dbReference>
<keyword evidence="2" id="KW-1185">Reference proteome</keyword>
<evidence type="ECO:0000313" key="2">
    <source>
        <dbReference type="Proteomes" id="UP001319180"/>
    </source>
</evidence>
<dbReference type="RefSeq" id="WP_254093191.1">
    <property type="nucleotide sequence ID" value="NZ_JAHESC010000052.1"/>
</dbReference>